<evidence type="ECO:0000256" key="3">
    <source>
        <dbReference type="RuleBase" id="RU362132"/>
    </source>
</evidence>
<dbReference type="Gene3D" id="3.40.50.1220">
    <property type="entry name" value="TPP-binding domain"/>
    <property type="match status" value="1"/>
</dbReference>
<dbReference type="CDD" id="cd07039">
    <property type="entry name" value="TPP_PYR_POX"/>
    <property type="match status" value="1"/>
</dbReference>
<comment type="similarity">
    <text evidence="1 3">Belongs to the TPP enzyme family.</text>
</comment>
<dbReference type="SUPFAM" id="SSF52467">
    <property type="entry name" value="DHS-like NAD/FAD-binding domain"/>
    <property type="match status" value="1"/>
</dbReference>
<evidence type="ECO:0000259" key="5">
    <source>
        <dbReference type="Pfam" id="PF00205"/>
    </source>
</evidence>
<dbReference type="InterPro" id="IPR012001">
    <property type="entry name" value="Thiamin_PyroP_enz_TPP-bd_dom"/>
</dbReference>
<proteinExistence type="inferred from homology"/>
<dbReference type="NCBIfam" id="NF006129">
    <property type="entry name" value="PRK08273.1"/>
    <property type="match status" value="1"/>
</dbReference>
<dbReference type="InterPro" id="IPR011766">
    <property type="entry name" value="TPP_enzyme_TPP-bd"/>
</dbReference>
<gene>
    <name evidence="8" type="ORF">DFR50_14926</name>
</gene>
<dbReference type="Gene3D" id="3.40.50.970">
    <property type="match status" value="2"/>
</dbReference>
<dbReference type="GO" id="GO:0003824">
    <property type="term" value="F:catalytic activity"/>
    <property type="evidence" value="ECO:0007669"/>
    <property type="project" value="InterPro"/>
</dbReference>
<dbReference type="RefSeq" id="WP_113893217.1">
    <property type="nucleotide sequence ID" value="NZ_QNRK01000049.1"/>
</dbReference>
<feature type="region of interest" description="Disordered" evidence="4">
    <location>
        <begin position="167"/>
        <end position="186"/>
    </location>
</feature>
<organism evidence="8 9">
    <name type="scientific">Roseiarcus fermentans</name>
    <dbReference type="NCBI Taxonomy" id="1473586"/>
    <lineage>
        <taxon>Bacteria</taxon>
        <taxon>Pseudomonadati</taxon>
        <taxon>Pseudomonadota</taxon>
        <taxon>Alphaproteobacteria</taxon>
        <taxon>Hyphomicrobiales</taxon>
        <taxon>Roseiarcaceae</taxon>
        <taxon>Roseiarcus</taxon>
    </lineage>
</organism>
<keyword evidence="8" id="KW-0670">Pyruvate</keyword>
<dbReference type="InterPro" id="IPR047212">
    <property type="entry name" value="TPP_POXB-like"/>
</dbReference>
<dbReference type="Pfam" id="PF02775">
    <property type="entry name" value="TPP_enzyme_C"/>
    <property type="match status" value="1"/>
</dbReference>
<dbReference type="PROSITE" id="PS00187">
    <property type="entry name" value="TPP_ENZYMES"/>
    <property type="match status" value="1"/>
</dbReference>
<dbReference type="CDD" id="cd02014">
    <property type="entry name" value="TPP_POX"/>
    <property type="match status" value="1"/>
</dbReference>
<evidence type="ECO:0000256" key="4">
    <source>
        <dbReference type="SAM" id="MobiDB-lite"/>
    </source>
</evidence>
<dbReference type="OrthoDB" id="4494979at2"/>
<name>A0A366EK79_9HYPH</name>
<feature type="domain" description="Thiamine pyrophosphate enzyme central" evidence="5">
    <location>
        <begin position="198"/>
        <end position="328"/>
    </location>
</feature>
<dbReference type="GO" id="GO:0019752">
    <property type="term" value="P:carboxylic acid metabolic process"/>
    <property type="evidence" value="ECO:0007669"/>
    <property type="project" value="UniProtKB-ARBA"/>
</dbReference>
<dbReference type="GO" id="GO:0000287">
    <property type="term" value="F:magnesium ion binding"/>
    <property type="evidence" value="ECO:0007669"/>
    <property type="project" value="InterPro"/>
</dbReference>
<evidence type="ECO:0000259" key="7">
    <source>
        <dbReference type="Pfam" id="PF02776"/>
    </source>
</evidence>
<dbReference type="InterPro" id="IPR029035">
    <property type="entry name" value="DHS-like_NAD/FAD-binding_dom"/>
</dbReference>
<reference evidence="8 9" key="1">
    <citation type="submission" date="2018-06" db="EMBL/GenBank/DDBJ databases">
        <title>Genomic Encyclopedia of Type Strains, Phase IV (KMG-IV): sequencing the most valuable type-strain genomes for metagenomic binning, comparative biology and taxonomic classification.</title>
        <authorList>
            <person name="Goeker M."/>
        </authorList>
    </citation>
    <scope>NUCLEOTIDE SEQUENCE [LARGE SCALE GENOMIC DNA]</scope>
    <source>
        <strain evidence="8 9">DSM 24875</strain>
    </source>
</reference>
<dbReference type="InterPro" id="IPR012000">
    <property type="entry name" value="Thiamin_PyroP_enz_cen_dom"/>
</dbReference>
<dbReference type="PANTHER" id="PTHR42981:SF2">
    <property type="entry name" value="PYRUVATE DEHYDROGENASE [UBIQUINONE]"/>
    <property type="match status" value="1"/>
</dbReference>
<feature type="domain" description="Thiamine pyrophosphate enzyme N-terminal TPP-binding" evidence="7">
    <location>
        <begin position="4"/>
        <end position="120"/>
    </location>
</feature>
<keyword evidence="9" id="KW-1185">Reference proteome</keyword>
<dbReference type="Proteomes" id="UP000253529">
    <property type="component" value="Unassembled WGS sequence"/>
</dbReference>
<sequence length="595" mass="64492">MSLTVGDFIVERLHAWGVRTIFGYPGDGINGVIEALNRADGKIEFIQARHEEMAAFMASAYAKFSGRLGVCLATSGPGASHLVTGMYDARLDHMPVLAIAGQQARNALGGHYQQEVDLVSLYKDVAGAFVQQASEAAQVRHLVDRAVRIALGERRVTALVLPNDLQDAPYEDPPRKHGTVHSGVGYAPPRTVPYEADLRRAADVLNAGEKVAILVGAGALGAGDEVIAVAETLRAGVAKALLGKAALPDDLPYVTGSIGMLGTKPSYRLMTECDTLLMVGSGFPYSEFLPEEGQARGVQIDIAPEMLSLRYPMEVNLVGDARETLRALLPLLNRKTNGAWREAIEAEVGDWWKTLEARAMQPANPVNPQRVTWELSPRLPDGAIVTSDSGSCANWYARDLKMRPGMMASLSGGLASMGAAVPYAIAAKYAHPDRPVIALVGDGAMQMNNMAELITVAKYWRSWTDKRWIVCVFNNEDLNQVTWEQRVMEGDPKFEASQRIPNVPYHRFAELIGLEGIYVDNPDAMGPAWDQALAADRPVVLEVKTDPEVPPLPPHITLEEARKLTSTLLKGDPDEVGLVRGAARQLLSKVLPGTQ</sequence>
<dbReference type="PANTHER" id="PTHR42981">
    <property type="entry name" value="PYRUVATE DEHYDROGENASE [UBIQUINONE]"/>
    <property type="match status" value="1"/>
</dbReference>
<protein>
    <submittedName>
        <fullName evidence="8">Pyruvate dehydrogenase (Quinone)</fullName>
    </submittedName>
</protein>
<evidence type="ECO:0000256" key="2">
    <source>
        <dbReference type="ARBA" id="ARBA00023052"/>
    </source>
</evidence>
<evidence type="ECO:0000256" key="1">
    <source>
        <dbReference type="ARBA" id="ARBA00007812"/>
    </source>
</evidence>
<dbReference type="Pfam" id="PF02776">
    <property type="entry name" value="TPP_enzyme_N"/>
    <property type="match status" value="1"/>
</dbReference>
<dbReference type="InterPro" id="IPR047210">
    <property type="entry name" value="TPP_PYR_POXB-like"/>
</dbReference>
<dbReference type="AlphaFoldDB" id="A0A366EK79"/>
<dbReference type="EMBL" id="QNRK01000049">
    <property type="protein sequence ID" value="RBP02827.1"/>
    <property type="molecule type" value="Genomic_DNA"/>
</dbReference>
<dbReference type="InterPro" id="IPR047211">
    <property type="entry name" value="POXB-like"/>
</dbReference>
<dbReference type="InterPro" id="IPR000399">
    <property type="entry name" value="TPP-bd_CS"/>
</dbReference>
<feature type="domain" description="Thiamine pyrophosphate enzyme TPP-binding" evidence="6">
    <location>
        <begin position="388"/>
        <end position="543"/>
    </location>
</feature>
<dbReference type="FunFam" id="3.40.50.970:FF:000007">
    <property type="entry name" value="Acetolactate synthase"/>
    <property type="match status" value="1"/>
</dbReference>
<evidence type="ECO:0000313" key="9">
    <source>
        <dbReference type="Proteomes" id="UP000253529"/>
    </source>
</evidence>
<dbReference type="InterPro" id="IPR029061">
    <property type="entry name" value="THDP-binding"/>
</dbReference>
<evidence type="ECO:0000259" key="6">
    <source>
        <dbReference type="Pfam" id="PF02775"/>
    </source>
</evidence>
<dbReference type="Pfam" id="PF00205">
    <property type="entry name" value="TPP_enzyme_M"/>
    <property type="match status" value="1"/>
</dbReference>
<evidence type="ECO:0000313" key="8">
    <source>
        <dbReference type="EMBL" id="RBP02827.1"/>
    </source>
</evidence>
<dbReference type="SUPFAM" id="SSF52518">
    <property type="entry name" value="Thiamin diphosphate-binding fold (THDP-binding)"/>
    <property type="match status" value="2"/>
</dbReference>
<comment type="caution">
    <text evidence="8">The sequence shown here is derived from an EMBL/GenBank/DDBJ whole genome shotgun (WGS) entry which is preliminary data.</text>
</comment>
<dbReference type="GO" id="GO:0030976">
    <property type="term" value="F:thiamine pyrophosphate binding"/>
    <property type="evidence" value="ECO:0007669"/>
    <property type="project" value="InterPro"/>
</dbReference>
<accession>A0A366EK79</accession>
<keyword evidence="2 3" id="KW-0786">Thiamine pyrophosphate</keyword>